<feature type="domain" description="3-deoxy-D-manno-octulosonic-acid transferase N-terminal" evidence="11">
    <location>
        <begin position="32"/>
        <end position="205"/>
    </location>
</feature>
<feature type="active site" description="Proton acceptor" evidence="8">
    <location>
        <position position="57"/>
    </location>
</feature>
<evidence type="ECO:0000256" key="3">
    <source>
        <dbReference type="ARBA" id="ARBA00012621"/>
    </source>
</evidence>
<dbReference type="InterPro" id="IPR007507">
    <property type="entry name" value="Glycos_transf_N"/>
</dbReference>
<comment type="caution">
    <text evidence="12">The sequence shown here is derived from an EMBL/GenBank/DDBJ whole genome shotgun (WGS) entry which is preliminary data.</text>
</comment>
<dbReference type="AlphaFoldDB" id="A0A2T0WA52"/>
<evidence type="ECO:0000256" key="1">
    <source>
        <dbReference type="ARBA" id="ARBA00003394"/>
    </source>
</evidence>
<organism evidence="12 13">
    <name type="scientific">Donghicola tyrosinivorans</name>
    <dbReference type="NCBI Taxonomy" id="1652492"/>
    <lineage>
        <taxon>Bacteria</taxon>
        <taxon>Pseudomonadati</taxon>
        <taxon>Pseudomonadota</taxon>
        <taxon>Alphaproteobacteria</taxon>
        <taxon>Rhodobacterales</taxon>
        <taxon>Roseobacteraceae</taxon>
        <taxon>Donghicola</taxon>
    </lineage>
</organism>
<feature type="site" description="Transition state stabilizer" evidence="9">
    <location>
        <position position="127"/>
    </location>
</feature>
<dbReference type="PANTHER" id="PTHR42755:SF1">
    <property type="entry name" value="3-DEOXY-D-MANNO-OCTULOSONIC ACID TRANSFERASE, MITOCHONDRIAL-RELATED"/>
    <property type="match status" value="1"/>
</dbReference>
<dbReference type="EMBL" id="PVTQ01000031">
    <property type="protein sequence ID" value="PRY83394.1"/>
    <property type="molecule type" value="Genomic_DNA"/>
</dbReference>
<dbReference type="OrthoDB" id="9789797at2"/>
<evidence type="ECO:0000256" key="5">
    <source>
        <dbReference type="ARBA" id="ARBA00022679"/>
    </source>
</evidence>
<comment type="catalytic activity">
    <reaction evidence="7 10">
        <text>lipid IVA (E. coli) + CMP-3-deoxy-beta-D-manno-octulosonate = alpha-Kdo-(2-&gt;6)-lipid IVA (E. coli) + CMP + H(+)</text>
        <dbReference type="Rhea" id="RHEA:28066"/>
        <dbReference type="ChEBI" id="CHEBI:15378"/>
        <dbReference type="ChEBI" id="CHEBI:58603"/>
        <dbReference type="ChEBI" id="CHEBI:60364"/>
        <dbReference type="ChEBI" id="CHEBI:60377"/>
        <dbReference type="ChEBI" id="CHEBI:85987"/>
        <dbReference type="EC" id="2.4.99.12"/>
    </reaction>
</comment>
<evidence type="ECO:0000313" key="13">
    <source>
        <dbReference type="Proteomes" id="UP000238392"/>
    </source>
</evidence>
<evidence type="ECO:0000256" key="6">
    <source>
        <dbReference type="ARBA" id="ARBA00031445"/>
    </source>
</evidence>
<dbReference type="GO" id="GO:0043842">
    <property type="term" value="F:Kdo transferase activity"/>
    <property type="evidence" value="ECO:0007669"/>
    <property type="project" value="UniProtKB-EC"/>
</dbReference>
<evidence type="ECO:0000256" key="4">
    <source>
        <dbReference type="ARBA" id="ARBA00019077"/>
    </source>
</evidence>
<dbReference type="InterPro" id="IPR039901">
    <property type="entry name" value="Kdotransferase"/>
</dbReference>
<sequence length="415" mass="45597">MLGYRVILTIAAPVLAAAFVIRRLKGQEDRESLANRFGDVAKADRPQIWLHGASNGELSSARPLIEALRQARPDLPIIVTSNSITGRDLVNGWSLPMVTAVCAPLDFRWMAKRFLRRQRVEAFISLENELWPNRITAAADQDVPVIFVAARLSKQSAKVWRRMPGIRAQMLAAIKLLAPQDKGSRQRFLTLGVRQARLAPLVDLKALYVAKPVETPALPEFPYTHTWLAASTHEGEDALIIEAHEALLERDNRVRLILAPRHPRRAAAIRDLIEDAGLICAQRSQLDEVTPETQVFLADTLGEMHLWYSAARVTFVGGSLVDNGGHTPYEPAAYGTALLHGPYLSNFQKIYRQLDAADAAIPVADGPSLAAGVDFALSSPLELVQNASAVTRQAADLETLIARILPLLPRPVEGL</sequence>
<accession>A0A2T0WA52</accession>
<dbReference type="UniPathway" id="UPA00958"/>
<dbReference type="EC" id="2.4.99.12" evidence="3 10"/>
<comment type="function">
    <text evidence="1 10">Involved in lipopolysaccharide (LPS) biosynthesis. Catalyzes the transfer of 3-deoxy-D-manno-octulosonate (Kdo) residue(s) from CMP-Kdo to lipid IV(A), the tetraacyldisaccharide-1,4'-bisphosphate precursor of lipid A.</text>
</comment>
<keyword evidence="10" id="KW-0472">Membrane</keyword>
<comment type="similarity">
    <text evidence="10">Belongs to the glycosyltransferase group 1 family.</text>
</comment>
<comment type="pathway">
    <text evidence="2 10">Bacterial outer membrane biogenesis; LPS core biosynthesis.</text>
</comment>
<protein>
    <recommendedName>
        <fullName evidence="4 10">3-deoxy-D-manno-octulosonic acid transferase</fullName>
        <shortName evidence="10">Kdo transferase</shortName>
        <ecNumber evidence="3 10">2.4.99.12</ecNumber>
    </recommendedName>
    <alternativeName>
        <fullName evidence="6 10">Lipid IV(A) 3-deoxy-D-manno-octulosonic acid transferase</fullName>
    </alternativeName>
</protein>
<evidence type="ECO:0000256" key="9">
    <source>
        <dbReference type="PIRSR" id="PIRSR639901-2"/>
    </source>
</evidence>
<dbReference type="Gene3D" id="3.40.50.11720">
    <property type="entry name" value="3-Deoxy-D-manno-octulosonic-acid transferase, N-terminal domain"/>
    <property type="match status" value="1"/>
</dbReference>
<gene>
    <name evidence="12" type="ORF">CLV74_13128</name>
</gene>
<dbReference type="Pfam" id="PF04413">
    <property type="entry name" value="Glycos_transf_N"/>
    <property type="match status" value="1"/>
</dbReference>
<reference evidence="12 13" key="1">
    <citation type="submission" date="2018-03" db="EMBL/GenBank/DDBJ databases">
        <title>Genomic Encyclopedia of Archaeal and Bacterial Type Strains, Phase II (KMG-II): from individual species to whole genera.</title>
        <authorList>
            <person name="Goeker M."/>
        </authorList>
    </citation>
    <scope>NUCLEOTIDE SEQUENCE [LARGE SCALE GENOMIC DNA]</scope>
    <source>
        <strain evidence="12 13">DSM 100212</strain>
    </source>
</reference>
<keyword evidence="5 10" id="KW-0808">Transferase</keyword>
<evidence type="ECO:0000256" key="7">
    <source>
        <dbReference type="ARBA" id="ARBA00049183"/>
    </source>
</evidence>
<dbReference type="PANTHER" id="PTHR42755">
    <property type="entry name" value="3-DEOXY-MANNO-OCTULOSONATE CYTIDYLYLTRANSFERASE"/>
    <property type="match status" value="1"/>
</dbReference>
<dbReference type="GO" id="GO:0009245">
    <property type="term" value="P:lipid A biosynthetic process"/>
    <property type="evidence" value="ECO:0007669"/>
    <property type="project" value="TreeGrafter"/>
</dbReference>
<name>A0A2T0WA52_9RHOB</name>
<dbReference type="GO" id="GO:0005886">
    <property type="term" value="C:plasma membrane"/>
    <property type="evidence" value="ECO:0007669"/>
    <property type="project" value="UniProtKB-SubCell"/>
</dbReference>
<dbReference type="GO" id="GO:0009244">
    <property type="term" value="P:lipopolysaccharide core region biosynthetic process"/>
    <property type="evidence" value="ECO:0007669"/>
    <property type="project" value="UniProtKB-UniRule"/>
</dbReference>
<dbReference type="RefSeq" id="WP_106268803.1">
    <property type="nucleotide sequence ID" value="NZ_PVTQ01000031.1"/>
</dbReference>
<dbReference type="Gene3D" id="3.40.50.2000">
    <property type="entry name" value="Glycogen Phosphorylase B"/>
    <property type="match status" value="1"/>
</dbReference>
<comment type="subcellular location">
    <subcellularLocation>
        <location evidence="10">Cell membrane</location>
    </subcellularLocation>
</comment>
<proteinExistence type="inferred from homology"/>
<feature type="site" description="Transition state stabilizer" evidence="9">
    <location>
        <position position="205"/>
    </location>
</feature>
<evidence type="ECO:0000256" key="10">
    <source>
        <dbReference type="RuleBase" id="RU365103"/>
    </source>
</evidence>
<evidence type="ECO:0000256" key="2">
    <source>
        <dbReference type="ARBA" id="ARBA00004713"/>
    </source>
</evidence>
<keyword evidence="10" id="KW-1003">Cell membrane</keyword>
<keyword evidence="13" id="KW-1185">Reference proteome</keyword>
<evidence type="ECO:0000313" key="12">
    <source>
        <dbReference type="EMBL" id="PRY83394.1"/>
    </source>
</evidence>
<evidence type="ECO:0000256" key="8">
    <source>
        <dbReference type="PIRSR" id="PIRSR639901-1"/>
    </source>
</evidence>
<evidence type="ECO:0000259" key="11">
    <source>
        <dbReference type="Pfam" id="PF04413"/>
    </source>
</evidence>
<dbReference type="InterPro" id="IPR038107">
    <property type="entry name" value="Glycos_transf_N_sf"/>
</dbReference>
<dbReference type="SUPFAM" id="SSF53756">
    <property type="entry name" value="UDP-Glycosyltransferase/glycogen phosphorylase"/>
    <property type="match status" value="1"/>
</dbReference>
<dbReference type="Proteomes" id="UP000238392">
    <property type="component" value="Unassembled WGS sequence"/>
</dbReference>
<keyword evidence="10" id="KW-0448">Lipopolysaccharide biosynthesis</keyword>